<proteinExistence type="predicted"/>
<keyword evidence="2" id="KW-1185">Reference proteome</keyword>
<gene>
    <name evidence="1" type="ORF">DK873_02800</name>
</gene>
<name>A0ABX5N1Y0_9LACO</name>
<evidence type="ECO:0008006" key="3">
    <source>
        <dbReference type="Google" id="ProtNLM"/>
    </source>
</evidence>
<organism evidence="1 2">
    <name type="scientific">Lactobacillus melliventris</name>
    <dbReference type="NCBI Taxonomy" id="1218507"/>
    <lineage>
        <taxon>Bacteria</taxon>
        <taxon>Bacillati</taxon>
        <taxon>Bacillota</taxon>
        <taxon>Bacilli</taxon>
        <taxon>Lactobacillales</taxon>
        <taxon>Lactobacillaceae</taxon>
        <taxon>Lactobacillus</taxon>
    </lineage>
</organism>
<protein>
    <recommendedName>
        <fullName evidence="3">Phage tail protein</fullName>
    </recommendedName>
</protein>
<evidence type="ECO:0000313" key="2">
    <source>
        <dbReference type="Proteomes" id="UP000247698"/>
    </source>
</evidence>
<dbReference type="EMBL" id="QGLG01000002">
    <property type="protein sequence ID" value="PXY84109.1"/>
    <property type="molecule type" value="Genomic_DNA"/>
</dbReference>
<evidence type="ECO:0000313" key="1">
    <source>
        <dbReference type="EMBL" id="PXY84109.1"/>
    </source>
</evidence>
<dbReference type="Proteomes" id="UP000247698">
    <property type="component" value="Unassembled WGS sequence"/>
</dbReference>
<reference evidence="1 2" key="1">
    <citation type="submission" date="2018-05" db="EMBL/GenBank/DDBJ databases">
        <title>Reference genomes for bee gut microbiota database.</title>
        <authorList>
            <person name="Ellegaard K.M."/>
        </authorList>
    </citation>
    <scope>NUCLEOTIDE SEQUENCE [LARGE SCALE GENOMIC DNA]</scope>
    <source>
        <strain evidence="1 2">ESL0184</strain>
    </source>
</reference>
<sequence length="227" mass="25736">MDGFGVFLTSYKNNKTIQLPVNPEELQLKYETDDHSEIIVDLGEVNRVGDLKLTGVTIASTFPLNMTTYLAVLDLKKPDYYINWIRKIQKAKGLVRLVVNNTKISLAMTIASFTYGFENSYDQEYTYTLELKQYRSFKAEKVKKKKKKHKSKKGKKRVAPPKKFGIHSNVIVTGRLHLDSYGAGPGMYEKKAKREIVNIAPGRKYPICVGINGIARGWVKKSDVVKA</sequence>
<comment type="caution">
    <text evidence="1">The sequence shown here is derived from an EMBL/GenBank/DDBJ whole genome shotgun (WGS) entry which is preliminary data.</text>
</comment>
<dbReference type="RefSeq" id="WP_110445734.1">
    <property type="nucleotide sequence ID" value="NZ_QGLG01000002.1"/>
</dbReference>
<accession>A0ABX5N1Y0</accession>